<dbReference type="GO" id="GO:0032259">
    <property type="term" value="P:methylation"/>
    <property type="evidence" value="ECO:0007669"/>
    <property type="project" value="UniProtKB-KW"/>
</dbReference>
<dbReference type="Gene3D" id="3.40.50.150">
    <property type="entry name" value="Vaccinia Virus protein VP39"/>
    <property type="match status" value="1"/>
</dbReference>
<dbReference type="PANTHER" id="PTHR13090:SF1">
    <property type="entry name" value="ARGININE-HYDROXYLASE NDUFAF5, MITOCHONDRIAL"/>
    <property type="match status" value="1"/>
</dbReference>
<evidence type="ECO:0000256" key="2">
    <source>
        <dbReference type="ARBA" id="ARBA00022679"/>
    </source>
</evidence>
<proteinExistence type="predicted"/>
<organism evidence="4 7">
    <name type="scientific">Pseudoalteromonas lipolytica</name>
    <dbReference type="NCBI Taxonomy" id="570156"/>
    <lineage>
        <taxon>Bacteria</taxon>
        <taxon>Pseudomonadati</taxon>
        <taxon>Pseudomonadota</taxon>
        <taxon>Gammaproteobacteria</taxon>
        <taxon>Alteromonadales</taxon>
        <taxon>Pseudoalteromonadaceae</taxon>
        <taxon>Pseudoalteromonas</taxon>
    </lineage>
</organism>
<reference evidence="5 6" key="1">
    <citation type="submission" date="2016-10" db="EMBL/GenBank/DDBJ databases">
        <authorList>
            <person name="Varghese N."/>
            <person name="Submissions S."/>
        </authorList>
    </citation>
    <scope>NUCLEOTIDE SEQUENCE [LARGE SCALE GENOMIC DNA]</scope>
    <source>
        <strain evidence="5 6">CGMCC 1.8499</strain>
    </source>
</reference>
<dbReference type="Proteomes" id="UP000264605">
    <property type="component" value="Chromosome"/>
</dbReference>
<dbReference type="CDD" id="cd02440">
    <property type="entry name" value="AdoMet_MTases"/>
    <property type="match status" value="1"/>
</dbReference>
<evidence type="ECO:0000259" key="3">
    <source>
        <dbReference type="Pfam" id="PF08241"/>
    </source>
</evidence>
<dbReference type="RefSeq" id="WP_036968326.1">
    <property type="nucleotide sequence ID" value="NZ_CP032090.1"/>
</dbReference>
<dbReference type="AlphaFoldDB" id="A0AAD0WCS3"/>
<dbReference type="InterPro" id="IPR013216">
    <property type="entry name" value="Methyltransf_11"/>
</dbReference>
<dbReference type="InterPro" id="IPR050602">
    <property type="entry name" value="Malonyl-ACP_OMT"/>
</dbReference>
<keyword evidence="1 4" id="KW-0489">Methyltransferase</keyword>
<dbReference type="Proteomes" id="UP000183805">
    <property type="component" value="Unassembled WGS sequence"/>
</dbReference>
<protein>
    <submittedName>
        <fullName evidence="5">Malonyl-CoA O-methyltransferase</fullName>
    </submittedName>
    <submittedName>
        <fullName evidence="4">SAM-dependent methyltransferase</fullName>
    </submittedName>
</protein>
<dbReference type="EMBL" id="CP032090">
    <property type="protein sequence ID" value="AXV65316.1"/>
    <property type="molecule type" value="Genomic_DNA"/>
</dbReference>
<evidence type="ECO:0000313" key="7">
    <source>
        <dbReference type="Proteomes" id="UP000264605"/>
    </source>
</evidence>
<name>A0AAD0WCS3_9GAMM</name>
<accession>A0AAD0WCS3</accession>
<evidence type="ECO:0000313" key="5">
    <source>
        <dbReference type="EMBL" id="SFT92497.1"/>
    </source>
</evidence>
<dbReference type="KEGG" id="pdj:D0907_08555"/>
<dbReference type="PANTHER" id="PTHR13090">
    <property type="entry name" value="ARGININE-HYDROXYLASE NDUFAF5, MITOCHONDRIAL"/>
    <property type="match status" value="1"/>
</dbReference>
<gene>
    <name evidence="4" type="ORF">D0907_08555</name>
    <name evidence="5" type="ORF">SAMN04487854_11684</name>
</gene>
<keyword evidence="6" id="KW-1185">Reference proteome</keyword>
<dbReference type="EMBL" id="FPAZ01000016">
    <property type="protein sequence ID" value="SFT92497.1"/>
    <property type="molecule type" value="Genomic_DNA"/>
</dbReference>
<dbReference type="GO" id="GO:0008757">
    <property type="term" value="F:S-adenosylmethionine-dependent methyltransferase activity"/>
    <property type="evidence" value="ECO:0007669"/>
    <property type="project" value="InterPro"/>
</dbReference>
<evidence type="ECO:0000313" key="4">
    <source>
        <dbReference type="EMBL" id="AXV65316.1"/>
    </source>
</evidence>
<sequence length="264" mass="29021">MSQLAHSTAHVAKDHKLSTASQFSKAAAHYNSHANVQKQAAAHLIKLLANKNQQGVCLDLGAGPLVNTALLQQYFATVVAMDLSHAMLNTDKSREYLKLCADMDNLPLQKNSVDCVFSNFAVQWSADLPLLFKQLFAVLKDNGRVYLSCVIAGSLHEIKQAFSCLDDQSRINQFHSSDNVTQYAKAAGFKVNFAVDTCYTDAYKSPLEAIRSIKAIGATSLHSNKKRQGLLTKQALNNVCKAYPLVDGHARVSYHVVLLELEKQ</sequence>
<feature type="domain" description="Methyltransferase type 11" evidence="3">
    <location>
        <begin position="58"/>
        <end position="146"/>
    </location>
</feature>
<evidence type="ECO:0000313" key="6">
    <source>
        <dbReference type="Proteomes" id="UP000183805"/>
    </source>
</evidence>
<evidence type="ECO:0000256" key="1">
    <source>
        <dbReference type="ARBA" id="ARBA00022603"/>
    </source>
</evidence>
<dbReference type="Pfam" id="PF08241">
    <property type="entry name" value="Methyltransf_11"/>
    <property type="match status" value="1"/>
</dbReference>
<dbReference type="GeneID" id="99505507"/>
<dbReference type="InterPro" id="IPR029063">
    <property type="entry name" value="SAM-dependent_MTases_sf"/>
</dbReference>
<dbReference type="SUPFAM" id="SSF53335">
    <property type="entry name" value="S-adenosyl-L-methionine-dependent methyltransferases"/>
    <property type="match status" value="1"/>
</dbReference>
<keyword evidence="2" id="KW-0808">Transferase</keyword>
<reference evidence="4 7" key="2">
    <citation type="submission" date="2018-08" db="EMBL/GenBank/DDBJ databases">
        <title>Draft genome sequence of Pseudoalteromonas donghaensis HJ51.</title>
        <authorList>
            <person name="Oh J."/>
            <person name="Roh D."/>
        </authorList>
    </citation>
    <scope>NUCLEOTIDE SEQUENCE [LARGE SCALE GENOMIC DNA]</scope>
    <source>
        <strain evidence="4 7">HJ51</strain>
    </source>
</reference>